<feature type="region of interest" description="Disordered" evidence="1">
    <location>
        <begin position="129"/>
        <end position="164"/>
    </location>
</feature>
<organism evidence="2">
    <name type="scientific">Ananas comosus var. bracteatus</name>
    <name type="common">red pineapple</name>
    <dbReference type="NCBI Taxonomy" id="296719"/>
    <lineage>
        <taxon>Eukaryota</taxon>
        <taxon>Viridiplantae</taxon>
        <taxon>Streptophyta</taxon>
        <taxon>Embryophyta</taxon>
        <taxon>Tracheophyta</taxon>
        <taxon>Spermatophyta</taxon>
        <taxon>Magnoliopsida</taxon>
        <taxon>Liliopsida</taxon>
        <taxon>Poales</taxon>
        <taxon>Bromeliaceae</taxon>
        <taxon>Bromelioideae</taxon>
        <taxon>Ananas</taxon>
    </lineage>
</organism>
<sequence>MGDNHDQAESREPIGEDETLKATLKELAETREEIRRAREEAVQAWLDSMPLVNKLEKLQSNLSRTTNKLELVNIAVASLESLLESTDRSIKYKQEEEAKSKVSIEEMRKEVDRARMEPKKRLQGSTTRYVGGLRKRPRRRIGESRHLRSEEGGGGEQSEGFGTI</sequence>
<protein>
    <submittedName>
        <fullName evidence="2">Uncharacterized protein</fullName>
    </submittedName>
</protein>
<gene>
    <name evidence="2" type="ORF">CB5_LOCUS28806</name>
</gene>
<feature type="compositionally biased region" description="Basic and acidic residues" evidence="1">
    <location>
        <begin position="140"/>
        <end position="151"/>
    </location>
</feature>
<dbReference type="EMBL" id="CAJEUB010000003">
    <property type="protein sequence ID" value="CAD1845595.1"/>
    <property type="molecule type" value="Genomic_DNA"/>
</dbReference>
<feature type="region of interest" description="Disordered" evidence="1">
    <location>
        <begin position="1"/>
        <end position="21"/>
    </location>
</feature>
<proteinExistence type="predicted"/>
<accession>A0A6V7QS43</accession>
<name>A0A6V7QS43_ANACO</name>
<dbReference type="AlphaFoldDB" id="A0A6V7QS43"/>
<evidence type="ECO:0000256" key="1">
    <source>
        <dbReference type="SAM" id="MobiDB-lite"/>
    </source>
</evidence>
<reference evidence="2" key="1">
    <citation type="submission" date="2020-07" db="EMBL/GenBank/DDBJ databases">
        <authorList>
            <person name="Lin J."/>
        </authorList>
    </citation>
    <scope>NUCLEOTIDE SEQUENCE</scope>
</reference>
<feature type="compositionally biased region" description="Gly residues" evidence="1">
    <location>
        <begin position="152"/>
        <end position="164"/>
    </location>
</feature>
<evidence type="ECO:0000313" key="2">
    <source>
        <dbReference type="EMBL" id="CAD1845595.1"/>
    </source>
</evidence>